<organism evidence="1 2">
    <name type="scientific">Niastella populi</name>
    <dbReference type="NCBI Taxonomy" id="550983"/>
    <lineage>
        <taxon>Bacteria</taxon>
        <taxon>Pseudomonadati</taxon>
        <taxon>Bacteroidota</taxon>
        <taxon>Chitinophagia</taxon>
        <taxon>Chitinophagales</taxon>
        <taxon>Chitinophagaceae</taxon>
        <taxon>Niastella</taxon>
    </lineage>
</organism>
<protein>
    <submittedName>
        <fullName evidence="1">Uncharacterized protein</fullName>
    </submittedName>
</protein>
<name>A0A1V9FYY9_9BACT</name>
<gene>
    <name evidence="1" type="ORF">A4R26_16535</name>
</gene>
<dbReference type="EMBL" id="LWBP01000100">
    <property type="protein sequence ID" value="OQP63585.1"/>
    <property type="molecule type" value="Genomic_DNA"/>
</dbReference>
<accession>A0A1V9FYY9</accession>
<dbReference type="AlphaFoldDB" id="A0A1V9FYY9"/>
<comment type="caution">
    <text evidence="1">The sequence shown here is derived from an EMBL/GenBank/DDBJ whole genome shotgun (WGS) entry which is preliminary data.</text>
</comment>
<reference evidence="2" key="1">
    <citation type="submission" date="2016-04" db="EMBL/GenBank/DDBJ databases">
        <authorList>
            <person name="Chen L."/>
            <person name="Zhuang W."/>
            <person name="Wang G."/>
        </authorList>
    </citation>
    <scope>NUCLEOTIDE SEQUENCE [LARGE SCALE GENOMIC DNA]</scope>
    <source>
        <strain evidence="2">208</strain>
    </source>
</reference>
<sequence>MPVEPQLKNRLYKSAKGNYNKHPQTQKSSRNIGRIFFFHDLKVAKSRYVLLRVVRYFHPAPEAFRLPVTDYTFPEDK</sequence>
<dbReference type="STRING" id="550983.A4R26_16535"/>
<keyword evidence="2" id="KW-1185">Reference proteome</keyword>
<proteinExistence type="predicted"/>
<dbReference type="Proteomes" id="UP000192276">
    <property type="component" value="Unassembled WGS sequence"/>
</dbReference>
<evidence type="ECO:0000313" key="1">
    <source>
        <dbReference type="EMBL" id="OQP63585.1"/>
    </source>
</evidence>
<evidence type="ECO:0000313" key="2">
    <source>
        <dbReference type="Proteomes" id="UP000192276"/>
    </source>
</evidence>